<dbReference type="VEuPathDB" id="FungiDB:P174DRAFT_507933"/>
<feature type="region of interest" description="Disordered" evidence="1">
    <location>
        <begin position="1"/>
        <end position="23"/>
    </location>
</feature>
<evidence type="ECO:0000256" key="1">
    <source>
        <dbReference type="SAM" id="MobiDB-lite"/>
    </source>
</evidence>
<name>A0A2I1BTI3_ASPN1</name>
<reference evidence="3" key="1">
    <citation type="journal article" date="2018" name="Proc. Natl. Acad. Sci. U.S.A.">
        <title>Linking secondary metabolites to gene clusters through genome sequencing of six diverse Aspergillus species.</title>
        <authorList>
            <person name="Kaerboelling I."/>
            <person name="Vesth T.C."/>
            <person name="Frisvad J.C."/>
            <person name="Nybo J.L."/>
            <person name="Theobald S."/>
            <person name="Kuo A."/>
            <person name="Bowyer P."/>
            <person name="Matsuda Y."/>
            <person name="Mondo S."/>
            <person name="Lyhne E.K."/>
            <person name="Kogle M.E."/>
            <person name="Clum A."/>
            <person name="Lipzen A."/>
            <person name="Salamov A."/>
            <person name="Ngan C.Y."/>
            <person name="Daum C."/>
            <person name="Chiniquy J."/>
            <person name="Barry K."/>
            <person name="LaButti K."/>
            <person name="Haridas S."/>
            <person name="Simmons B.A."/>
            <person name="Magnuson J.K."/>
            <person name="Mortensen U.H."/>
            <person name="Larsen T.O."/>
            <person name="Grigoriev I.V."/>
            <person name="Baker S.E."/>
            <person name="Andersen M.R."/>
        </authorList>
    </citation>
    <scope>NUCLEOTIDE SEQUENCE [LARGE SCALE GENOMIC DNA]</scope>
    <source>
        <strain evidence="3">IBT 16806</strain>
    </source>
</reference>
<proteinExistence type="predicted"/>
<sequence length="253" mass="28009">MALGTHHRRSLLTRSGPNIQNQDIPPQRMKVVVGGVDCGGKSRLLSALIRLVEDRVNGTTSVPFENTIYQIETISNDPRYAKNFEFWEDSKNAQDRGAVNCAHLSIMKGLVDIALICFPLDTMAQDSPLEEVISDRINDMIAGMEIADRCCKPRKNPAIFLVGCRSDLLDGDAVDPSRRKNALWHQIIMQLVAESGVHGYFECSATTGAGVGELLDAMVDATLHPPKKRLQLPRHLSIAGGRTRRRTRHCTIL</sequence>
<dbReference type="OrthoDB" id="3434771at2759"/>
<dbReference type="Proteomes" id="UP000234474">
    <property type="component" value="Unassembled WGS sequence"/>
</dbReference>
<gene>
    <name evidence="2" type="ORF">P174DRAFT_507933</name>
</gene>
<evidence type="ECO:0000313" key="3">
    <source>
        <dbReference type="Proteomes" id="UP000234474"/>
    </source>
</evidence>
<feature type="compositionally biased region" description="Basic residues" evidence="1">
    <location>
        <begin position="1"/>
        <end position="11"/>
    </location>
</feature>
<protein>
    <recommendedName>
        <fullName evidence="4">P-loop containing nucleoside triphosphate hydrolase protein</fullName>
    </recommendedName>
</protein>
<dbReference type="Gene3D" id="3.40.50.300">
    <property type="entry name" value="P-loop containing nucleotide triphosphate hydrolases"/>
    <property type="match status" value="1"/>
</dbReference>
<dbReference type="AlphaFoldDB" id="A0A2I1BTI3"/>
<dbReference type="GeneID" id="36538752"/>
<evidence type="ECO:0008006" key="4">
    <source>
        <dbReference type="Google" id="ProtNLM"/>
    </source>
</evidence>
<dbReference type="RefSeq" id="XP_024677247.1">
    <property type="nucleotide sequence ID" value="XM_024831415.1"/>
</dbReference>
<dbReference type="EMBL" id="MSZS01000012">
    <property type="protein sequence ID" value="PKX88652.1"/>
    <property type="molecule type" value="Genomic_DNA"/>
</dbReference>
<dbReference type="InterPro" id="IPR027417">
    <property type="entry name" value="P-loop_NTPase"/>
</dbReference>
<dbReference type="CDD" id="cd00882">
    <property type="entry name" value="Ras_like_GTPase"/>
    <property type="match status" value="1"/>
</dbReference>
<accession>A0A2I1BTI3</accession>
<dbReference type="PRINTS" id="PR00449">
    <property type="entry name" value="RASTRNSFRMNG"/>
</dbReference>
<organism evidence="2 3">
    <name type="scientific">Aspergillus novofumigatus (strain IBT 16806)</name>
    <dbReference type="NCBI Taxonomy" id="1392255"/>
    <lineage>
        <taxon>Eukaryota</taxon>
        <taxon>Fungi</taxon>
        <taxon>Dikarya</taxon>
        <taxon>Ascomycota</taxon>
        <taxon>Pezizomycotina</taxon>
        <taxon>Eurotiomycetes</taxon>
        <taxon>Eurotiomycetidae</taxon>
        <taxon>Eurotiales</taxon>
        <taxon>Aspergillaceae</taxon>
        <taxon>Aspergillus</taxon>
        <taxon>Aspergillus subgen. Fumigati</taxon>
    </lineage>
</organism>
<keyword evidence="3" id="KW-1185">Reference proteome</keyword>
<feature type="compositionally biased region" description="Polar residues" evidence="1">
    <location>
        <begin position="12"/>
        <end position="23"/>
    </location>
</feature>
<dbReference type="STRING" id="1392255.A0A2I1BTI3"/>
<comment type="caution">
    <text evidence="2">The sequence shown here is derived from an EMBL/GenBank/DDBJ whole genome shotgun (WGS) entry which is preliminary data.</text>
</comment>
<evidence type="ECO:0000313" key="2">
    <source>
        <dbReference type="EMBL" id="PKX88652.1"/>
    </source>
</evidence>
<dbReference type="SUPFAM" id="SSF52540">
    <property type="entry name" value="P-loop containing nucleoside triphosphate hydrolases"/>
    <property type="match status" value="1"/>
</dbReference>